<keyword evidence="2 3" id="KW-0802">TPR repeat</keyword>
<dbReference type="PANTHER" id="PTHR45586">
    <property type="entry name" value="TPR REPEAT-CONTAINING PROTEIN PA4667"/>
    <property type="match status" value="1"/>
</dbReference>
<name>A0A921NDD7_9BACL</name>
<dbReference type="PROSITE" id="PS50005">
    <property type="entry name" value="TPR"/>
    <property type="match status" value="2"/>
</dbReference>
<comment type="caution">
    <text evidence="4">The sequence shown here is derived from an EMBL/GenBank/DDBJ whole genome shotgun (WGS) entry which is preliminary data.</text>
</comment>
<dbReference type="InterPro" id="IPR019734">
    <property type="entry name" value="TPR_rpt"/>
</dbReference>
<gene>
    <name evidence="4" type="ORF">K8V30_09165</name>
</gene>
<dbReference type="Pfam" id="PF13429">
    <property type="entry name" value="TPR_15"/>
    <property type="match status" value="1"/>
</dbReference>
<reference evidence="4" key="1">
    <citation type="journal article" date="2021" name="PeerJ">
        <title>Extensive microbial diversity within the chicken gut microbiome revealed by metagenomics and culture.</title>
        <authorList>
            <person name="Gilroy R."/>
            <person name="Ravi A."/>
            <person name="Getino M."/>
            <person name="Pursley I."/>
            <person name="Horton D.L."/>
            <person name="Alikhan N.F."/>
            <person name="Baker D."/>
            <person name="Gharbi K."/>
            <person name="Hall N."/>
            <person name="Watson M."/>
            <person name="Adriaenssens E.M."/>
            <person name="Foster-Nyarko E."/>
            <person name="Jarju S."/>
            <person name="Secka A."/>
            <person name="Antonio M."/>
            <person name="Oren A."/>
            <person name="Chaudhuri R.R."/>
            <person name="La Ragione R."/>
            <person name="Hildebrand F."/>
            <person name="Pallen M.J."/>
        </authorList>
    </citation>
    <scope>NUCLEOTIDE SEQUENCE</scope>
    <source>
        <strain evidence="4">CHK160-4876</strain>
    </source>
</reference>
<evidence type="ECO:0000256" key="3">
    <source>
        <dbReference type="PROSITE-ProRule" id="PRU00339"/>
    </source>
</evidence>
<dbReference type="AlphaFoldDB" id="A0A921NDD7"/>
<dbReference type="Gene3D" id="1.25.40.10">
    <property type="entry name" value="Tetratricopeptide repeat domain"/>
    <property type="match status" value="2"/>
</dbReference>
<dbReference type="InterPro" id="IPR011990">
    <property type="entry name" value="TPR-like_helical_dom_sf"/>
</dbReference>
<evidence type="ECO:0000256" key="1">
    <source>
        <dbReference type="ARBA" id="ARBA00022737"/>
    </source>
</evidence>
<feature type="repeat" description="TPR" evidence="3">
    <location>
        <begin position="100"/>
        <end position="133"/>
    </location>
</feature>
<sequence>MEQYEQLAEVIAQGDLTQVETLLPQFMIDALPEDQYAIAEQLMYYGYLTQADEVLQHLLFLLPDEPQLIIDRANVAMELGYEDQALDLLMQIDEEAEEYPQALLALADYYQMQGLFEAAMQRLDQALVLLPHEPLVQFAKAELLTEVGRFLEASRLYESLYEQQTHIGAVAIAERLAEVYRAGAAYEEALTYYKVALEDEVKPDVLFGAAYAAFQTEQFAYASKTLEELLALDPDYFSAYVLLAQCYEQQELLQDAYQTVLQGLQRDEYNKGLYLYAGKLALKLGSTTEAEQHLREAIALDPEYMEAIMTLTAYLAEQEDYESVIELSETLRAQQFNWTALYPFIAKAYAMEEQFEEASAYYDEAYREFADDAAFLAEYVYFLLEEGRRRDALAVAKKLMTLQDYVTEWPALVETLEEE</sequence>
<dbReference type="EMBL" id="DYTV01000123">
    <property type="protein sequence ID" value="HJH11836.1"/>
    <property type="molecule type" value="Genomic_DNA"/>
</dbReference>
<protein>
    <submittedName>
        <fullName evidence="4">Tetratricopeptide repeat protein</fullName>
    </submittedName>
</protein>
<dbReference type="InterPro" id="IPR051012">
    <property type="entry name" value="CellSynth/LPSAsmb/PSIAsmb"/>
</dbReference>
<reference evidence="4" key="2">
    <citation type="submission" date="2021-09" db="EMBL/GenBank/DDBJ databases">
        <authorList>
            <person name="Gilroy R."/>
        </authorList>
    </citation>
    <scope>NUCLEOTIDE SEQUENCE</scope>
    <source>
        <strain evidence="4">CHK160-4876</strain>
    </source>
</reference>
<dbReference type="SMART" id="SM00028">
    <property type="entry name" value="TPR"/>
    <property type="match status" value="5"/>
</dbReference>
<organism evidence="4 5">
    <name type="scientific">Metalysinibacillus jejuensis</name>
    <dbReference type="NCBI Taxonomy" id="914327"/>
    <lineage>
        <taxon>Bacteria</taxon>
        <taxon>Bacillati</taxon>
        <taxon>Bacillota</taxon>
        <taxon>Bacilli</taxon>
        <taxon>Bacillales</taxon>
        <taxon>Caryophanaceae</taxon>
        <taxon>Metalysinibacillus</taxon>
    </lineage>
</organism>
<evidence type="ECO:0000256" key="2">
    <source>
        <dbReference type="ARBA" id="ARBA00022803"/>
    </source>
</evidence>
<dbReference type="PANTHER" id="PTHR45586:SF1">
    <property type="entry name" value="LIPOPOLYSACCHARIDE ASSEMBLY PROTEIN B"/>
    <property type="match status" value="1"/>
</dbReference>
<proteinExistence type="predicted"/>
<dbReference type="Proteomes" id="UP000700212">
    <property type="component" value="Unassembled WGS sequence"/>
</dbReference>
<dbReference type="SUPFAM" id="SSF48452">
    <property type="entry name" value="TPR-like"/>
    <property type="match status" value="2"/>
</dbReference>
<evidence type="ECO:0000313" key="4">
    <source>
        <dbReference type="EMBL" id="HJH11836.1"/>
    </source>
</evidence>
<accession>A0A921NDD7</accession>
<evidence type="ECO:0000313" key="5">
    <source>
        <dbReference type="Proteomes" id="UP000700212"/>
    </source>
</evidence>
<keyword evidence="1" id="KW-0677">Repeat</keyword>
<feature type="repeat" description="TPR" evidence="3">
    <location>
        <begin position="271"/>
        <end position="304"/>
    </location>
</feature>